<dbReference type="GO" id="GO:0009396">
    <property type="term" value="P:folic acid-containing compound biosynthetic process"/>
    <property type="evidence" value="ECO:0007669"/>
    <property type="project" value="TreeGrafter"/>
</dbReference>
<dbReference type="RefSeq" id="WP_338636113.1">
    <property type="nucleotide sequence ID" value="NZ_CP146516.1"/>
</dbReference>
<evidence type="ECO:0000313" key="5">
    <source>
        <dbReference type="EMBL" id="RDB37173.1"/>
    </source>
</evidence>
<dbReference type="Pfam" id="PF01812">
    <property type="entry name" value="5-FTHF_cyc-lig"/>
    <property type="match status" value="1"/>
</dbReference>
<dbReference type="Gene3D" id="3.40.50.10420">
    <property type="entry name" value="NagB/RpiA/CoA transferase-like"/>
    <property type="match status" value="1"/>
</dbReference>
<protein>
    <recommendedName>
        <fullName evidence="7">5-formyltetrahydrofolate cyclo-ligase</fullName>
    </recommendedName>
</protein>
<organism evidence="5 6">
    <name type="scientific">Spirobacillus cienkowskii</name>
    <dbReference type="NCBI Taxonomy" id="495820"/>
    <lineage>
        <taxon>Bacteria</taxon>
        <taxon>Pseudomonadati</taxon>
        <taxon>Bdellovibrionota</taxon>
        <taxon>Oligoflexia</taxon>
        <taxon>Silvanigrellales</taxon>
        <taxon>Spirobacillus</taxon>
    </lineage>
</organism>
<dbReference type="EMBL" id="QOVW01000006">
    <property type="protein sequence ID" value="RDB37173.1"/>
    <property type="molecule type" value="Genomic_DNA"/>
</dbReference>
<sequence>MRKLNQLLGEEQLTKPVYERKKYLRKLLTQERKILYQKTHHQDWGTRQFFRSLELLNLDVTKLKKLQENNKINIACFFPIRCELDIASLADENWIFPKISENKNLKWFKLGKNLDNLIKNSIGIFELPEDMCFDYSFDMPKLICFLPGLAASQDGYRLGYGGGYYDIFLSKMKNHVTSILCLPSNDFVLDEIPFEDHDQKIDLIVW</sequence>
<dbReference type="InterPro" id="IPR024185">
    <property type="entry name" value="FTHF_cligase-like_sf"/>
</dbReference>
<proteinExistence type="inferred from homology"/>
<dbReference type="GO" id="GO:0030272">
    <property type="term" value="F:5-formyltetrahydrofolate cyclo-ligase activity"/>
    <property type="evidence" value="ECO:0007669"/>
    <property type="project" value="TreeGrafter"/>
</dbReference>
<keyword evidence="2 4" id="KW-0547">Nucleotide-binding</keyword>
<keyword evidence="6" id="KW-1185">Reference proteome</keyword>
<evidence type="ECO:0000256" key="1">
    <source>
        <dbReference type="ARBA" id="ARBA00010638"/>
    </source>
</evidence>
<reference evidence="5" key="1">
    <citation type="submission" date="2018-04" db="EMBL/GenBank/DDBJ databases">
        <title>Draft genome sequence of the Candidatus Spirobacillus cienkowskii, a pathogen of freshwater Daphnia species, reconstructed from hemolymph metagenomic reads.</title>
        <authorList>
            <person name="Bresciani L."/>
            <person name="Lemos L.N."/>
            <person name="Wale N."/>
            <person name="Lin J.Y."/>
            <person name="Fernandes G.R."/>
            <person name="Duffy M.A."/>
            <person name="Rodrigues J.M."/>
        </authorList>
    </citation>
    <scope>NUCLEOTIDE SEQUENCE [LARGE SCALE GENOMIC DNA]</scope>
    <source>
        <strain evidence="5">Binning01</strain>
    </source>
</reference>
<dbReference type="AlphaFoldDB" id="A0A369KZK6"/>
<evidence type="ECO:0008006" key="7">
    <source>
        <dbReference type="Google" id="ProtNLM"/>
    </source>
</evidence>
<keyword evidence="3 4" id="KW-0067">ATP-binding</keyword>
<evidence type="ECO:0000256" key="3">
    <source>
        <dbReference type="ARBA" id="ARBA00022840"/>
    </source>
</evidence>
<dbReference type="SUPFAM" id="SSF100950">
    <property type="entry name" value="NagB/RpiA/CoA transferase-like"/>
    <property type="match status" value="1"/>
</dbReference>
<dbReference type="GO" id="GO:0035999">
    <property type="term" value="P:tetrahydrofolate interconversion"/>
    <property type="evidence" value="ECO:0007669"/>
    <property type="project" value="TreeGrafter"/>
</dbReference>
<evidence type="ECO:0000313" key="6">
    <source>
        <dbReference type="Proteomes" id="UP000253934"/>
    </source>
</evidence>
<feature type="binding site" evidence="4">
    <location>
        <begin position="157"/>
        <end position="165"/>
    </location>
    <ligand>
        <name>ATP</name>
        <dbReference type="ChEBI" id="CHEBI:30616"/>
    </ligand>
</feature>
<gene>
    <name evidence="5" type="ORF">DCC88_01405</name>
</gene>
<dbReference type="InterPro" id="IPR037171">
    <property type="entry name" value="NagB/RpiA_transferase-like"/>
</dbReference>
<dbReference type="GO" id="GO:0005524">
    <property type="term" value="F:ATP binding"/>
    <property type="evidence" value="ECO:0007669"/>
    <property type="project" value="UniProtKB-KW"/>
</dbReference>
<dbReference type="PANTHER" id="PTHR23407">
    <property type="entry name" value="ATPASE INHIBITOR/5-FORMYLTETRAHYDROFOLATE CYCLO-LIGASE"/>
    <property type="match status" value="1"/>
</dbReference>
<accession>A0A369KZK6</accession>
<evidence type="ECO:0000256" key="2">
    <source>
        <dbReference type="ARBA" id="ARBA00022741"/>
    </source>
</evidence>
<name>A0A369KZK6_9BACT</name>
<evidence type="ECO:0000256" key="4">
    <source>
        <dbReference type="PIRSR" id="PIRSR006806-1"/>
    </source>
</evidence>
<comment type="caution">
    <text evidence="5">The sequence shown here is derived from an EMBL/GenBank/DDBJ whole genome shotgun (WGS) entry which is preliminary data.</text>
</comment>
<comment type="similarity">
    <text evidence="1">Belongs to the 5-formyltetrahydrofolate cyclo-ligase family.</text>
</comment>
<feature type="binding site" evidence="4">
    <location>
        <begin position="21"/>
        <end position="25"/>
    </location>
    <ligand>
        <name>ATP</name>
        <dbReference type="ChEBI" id="CHEBI:30616"/>
    </ligand>
</feature>
<dbReference type="PIRSF" id="PIRSF006806">
    <property type="entry name" value="FTHF_cligase"/>
    <property type="match status" value="1"/>
</dbReference>
<dbReference type="PANTHER" id="PTHR23407:SF1">
    <property type="entry name" value="5-FORMYLTETRAHYDROFOLATE CYCLO-LIGASE"/>
    <property type="match status" value="1"/>
</dbReference>
<dbReference type="Proteomes" id="UP000253934">
    <property type="component" value="Unassembled WGS sequence"/>
</dbReference>
<dbReference type="InterPro" id="IPR002698">
    <property type="entry name" value="FTHF_cligase"/>
</dbReference>
<feature type="binding site" evidence="4">
    <location>
        <position position="83"/>
    </location>
    <ligand>
        <name>substrate</name>
    </ligand>
</feature>